<comment type="similarity">
    <text evidence="6">Belongs to the TRAFAC class myosin-kinesin ATPase superfamily. Kinesin family.</text>
</comment>
<dbReference type="InterPro" id="IPR036961">
    <property type="entry name" value="Kinesin_motor_dom_sf"/>
</dbReference>
<dbReference type="GO" id="GO:0016787">
    <property type="term" value="F:hydrolase activity"/>
    <property type="evidence" value="ECO:0007669"/>
    <property type="project" value="UniProtKB-KW"/>
</dbReference>
<keyword evidence="6" id="KW-0505">Motor protein</keyword>
<proteinExistence type="inferred from homology"/>
<dbReference type="PANTHER" id="PTHR47969">
    <property type="entry name" value="CHROMOSOME-ASSOCIATED KINESIN KIF4A-RELATED"/>
    <property type="match status" value="1"/>
</dbReference>
<evidence type="ECO:0000256" key="6">
    <source>
        <dbReference type="PROSITE-ProRule" id="PRU00283"/>
    </source>
</evidence>
<dbReference type="GO" id="GO:0005875">
    <property type="term" value="C:microtubule associated complex"/>
    <property type="evidence" value="ECO:0007669"/>
    <property type="project" value="TreeGrafter"/>
</dbReference>
<evidence type="ECO:0000256" key="3">
    <source>
        <dbReference type="ARBA" id="ARBA00022741"/>
    </source>
</evidence>
<dbReference type="EMBL" id="MU006573">
    <property type="protein sequence ID" value="KAF2747302.1"/>
    <property type="molecule type" value="Genomic_DNA"/>
</dbReference>
<dbReference type="SMART" id="SM00129">
    <property type="entry name" value="KISc"/>
    <property type="match status" value="1"/>
</dbReference>
<keyword evidence="4 6" id="KW-0067">ATP-binding</keyword>
<organism evidence="8 9">
    <name type="scientific">Sporormia fimetaria CBS 119925</name>
    <dbReference type="NCBI Taxonomy" id="1340428"/>
    <lineage>
        <taxon>Eukaryota</taxon>
        <taxon>Fungi</taxon>
        <taxon>Dikarya</taxon>
        <taxon>Ascomycota</taxon>
        <taxon>Pezizomycotina</taxon>
        <taxon>Dothideomycetes</taxon>
        <taxon>Pleosporomycetidae</taxon>
        <taxon>Pleosporales</taxon>
        <taxon>Sporormiaceae</taxon>
        <taxon>Sporormia</taxon>
    </lineage>
</organism>
<evidence type="ECO:0000256" key="2">
    <source>
        <dbReference type="ARBA" id="ARBA00022490"/>
    </source>
</evidence>
<evidence type="ECO:0000256" key="4">
    <source>
        <dbReference type="ARBA" id="ARBA00022840"/>
    </source>
</evidence>
<sequence length="212" mass="22809">MTPALRSKLVCLLLELPSSPSIPTRASSHLTRSAAVRVRPPLQPGDPGFELIPQRFRGSTCHVSTNSSLAVDAAGGRKTFVFDRVFGEDIDQDGIFEYVAESVSSFVQGYNVSILAYGQSGAGKSYTMGTTGPRDQGDEKIMGIIPRAAAILFEKLEGSSHISRPSGSSIRPPSRISGIGLPVTAKTSANKNWQLRATYVEVRKVYRSSCEC</sequence>
<dbReference type="InterPro" id="IPR001752">
    <property type="entry name" value="Kinesin_motor_dom"/>
</dbReference>
<dbReference type="InterPro" id="IPR027417">
    <property type="entry name" value="P-loop_NTPase"/>
</dbReference>
<dbReference type="GO" id="GO:0007052">
    <property type="term" value="P:mitotic spindle organization"/>
    <property type="evidence" value="ECO:0007669"/>
    <property type="project" value="TreeGrafter"/>
</dbReference>
<reference evidence="8" key="1">
    <citation type="journal article" date="2020" name="Stud. Mycol.">
        <title>101 Dothideomycetes genomes: a test case for predicting lifestyles and emergence of pathogens.</title>
        <authorList>
            <person name="Haridas S."/>
            <person name="Albert R."/>
            <person name="Binder M."/>
            <person name="Bloem J."/>
            <person name="Labutti K."/>
            <person name="Salamov A."/>
            <person name="Andreopoulos B."/>
            <person name="Baker S."/>
            <person name="Barry K."/>
            <person name="Bills G."/>
            <person name="Bluhm B."/>
            <person name="Cannon C."/>
            <person name="Castanera R."/>
            <person name="Culley D."/>
            <person name="Daum C."/>
            <person name="Ezra D."/>
            <person name="Gonzalez J."/>
            <person name="Henrissat B."/>
            <person name="Kuo A."/>
            <person name="Liang C."/>
            <person name="Lipzen A."/>
            <person name="Lutzoni F."/>
            <person name="Magnuson J."/>
            <person name="Mondo S."/>
            <person name="Nolan M."/>
            <person name="Ohm R."/>
            <person name="Pangilinan J."/>
            <person name="Park H.-J."/>
            <person name="Ramirez L."/>
            <person name="Alfaro M."/>
            <person name="Sun H."/>
            <person name="Tritt A."/>
            <person name="Yoshinaga Y."/>
            <person name="Zwiers L.-H."/>
            <person name="Turgeon B."/>
            <person name="Goodwin S."/>
            <person name="Spatafora J."/>
            <person name="Crous P."/>
            <person name="Grigoriev I."/>
        </authorList>
    </citation>
    <scope>NUCLEOTIDE SEQUENCE</scope>
    <source>
        <strain evidence="8">CBS 119925</strain>
    </source>
</reference>
<keyword evidence="8" id="KW-0378">Hydrolase</keyword>
<dbReference type="GO" id="GO:0005737">
    <property type="term" value="C:cytoplasm"/>
    <property type="evidence" value="ECO:0007669"/>
    <property type="project" value="UniProtKB-SubCell"/>
</dbReference>
<keyword evidence="9" id="KW-1185">Reference proteome</keyword>
<dbReference type="PANTHER" id="PTHR47969:SF15">
    <property type="entry name" value="CHROMOSOME-ASSOCIATED KINESIN KIF4A-RELATED"/>
    <property type="match status" value="1"/>
</dbReference>
<dbReference type="Proteomes" id="UP000799440">
    <property type="component" value="Unassembled WGS sequence"/>
</dbReference>
<accession>A0A6A6V9K6</accession>
<dbReference type="GO" id="GO:0007018">
    <property type="term" value="P:microtubule-based movement"/>
    <property type="evidence" value="ECO:0007669"/>
    <property type="project" value="InterPro"/>
</dbReference>
<evidence type="ECO:0000313" key="8">
    <source>
        <dbReference type="EMBL" id="KAF2747302.1"/>
    </source>
</evidence>
<keyword evidence="3 6" id="KW-0547">Nucleotide-binding</keyword>
<gene>
    <name evidence="8" type="ORF">M011DRAFT_55201</name>
</gene>
<dbReference type="GO" id="GO:0008017">
    <property type="term" value="F:microtubule binding"/>
    <property type="evidence" value="ECO:0007669"/>
    <property type="project" value="InterPro"/>
</dbReference>
<dbReference type="AlphaFoldDB" id="A0A6A6V9K6"/>
<keyword evidence="2" id="KW-0963">Cytoplasm</keyword>
<evidence type="ECO:0000313" key="9">
    <source>
        <dbReference type="Proteomes" id="UP000799440"/>
    </source>
</evidence>
<dbReference type="GO" id="GO:0051231">
    <property type="term" value="P:spindle elongation"/>
    <property type="evidence" value="ECO:0007669"/>
    <property type="project" value="TreeGrafter"/>
</dbReference>
<evidence type="ECO:0000259" key="7">
    <source>
        <dbReference type="PROSITE" id="PS50067"/>
    </source>
</evidence>
<feature type="binding site" evidence="6">
    <location>
        <begin position="118"/>
        <end position="125"/>
    </location>
    <ligand>
        <name>ATP</name>
        <dbReference type="ChEBI" id="CHEBI:30616"/>
    </ligand>
</feature>
<dbReference type="PROSITE" id="PS50067">
    <property type="entry name" value="KINESIN_MOTOR_2"/>
    <property type="match status" value="1"/>
</dbReference>
<dbReference type="Pfam" id="PF00225">
    <property type="entry name" value="Kinesin"/>
    <property type="match status" value="1"/>
</dbReference>
<protein>
    <submittedName>
        <fullName evidence="8">P-loop containing nucleoside triphosphate hydrolase protein</fullName>
    </submittedName>
</protein>
<name>A0A6A6V9K6_9PLEO</name>
<dbReference type="InterPro" id="IPR027640">
    <property type="entry name" value="Kinesin-like_fam"/>
</dbReference>
<dbReference type="Gene3D" id="3.40.850.10">
    <property type="entry name" value="Kinesin motor domain"/>
    <property type="match status" value="1"/>
</dbReference>
<dbReference type="GO" id="GO:0003777">
    <property type="term" value="F:microtubule motor activity"/>
    <property type="evidence" value="ECO:0007669"/>
    <property type="project" value="InterPro"/>
</dbReference>
<dbReference type="OrthoDB" id="3176171at2759"/>
<comment type="subcellular location">
    <subcellularLocation>
        <location evidence="1">Cytoplasm</location>
    </subcellularLocation>
</comment>
<evidence type="ECO:0000256" key="1">
    <source>
        <dbReference type="ARBA" id="ARBA00004496"/>
    </source>
</evidence>
<dbReference type="GO" id="GO:0005524">
    <property type="term" value="F:ATP binding"/>
    <property type="evidence" value="ECO:0007669"/>
    <property type="project" value="UniProtKB-UniRule"/>
</dbReference>
<feature type="domain" description="Kinesin motor" evidence="7">
    <location>
        <begin position="31"/>
        <end position="212"/>
    </location>
</feature>
<evidence type="ECO:0000256" key="5">
    <source>
        <dbReference type="ARBA" id="ARBA00023054"/>
    </source>
</evidence>
<dbReference type="SUPFAM" id="SSF52540">
    <property type="entry name" value="P-loop containing nucleoside triphosphate hydrolases"/>
    <property type="match status" value="1"/>
</dbReference>
<keyword evidence="5" id="KW-0175">Coiled coil</keyword>